<organism evidence="2 3">
    <name type="scientific">Microdochium trichocladiopsis</name>
    <dbReference type="NCBI Taxonomy" id="1682393"/>
    <lineage>
        <taxon>Eukaryota</taxon>
        <taxon>Fungi</taxon>
        <taxon>Dikarya</taxon>
        <taxon>Ascomycota</taxon>
        <taxon>Pezizomycotina</taxon>
        <taxon>Sordariomycetes</taxon>
        <taxon>Xylariomycetidae</taxon>
        <taxon>Xylariales</taxon>
        <taxon>Microdochiaceae</taxon>
        <taxon>Microdochium</taxon>
    </lineage>
</organism>
<proteinExistence type="predicted"/>
<protein>
    <submittedName>
        <fullName evidence="2">Uncharacterized protein</fullName>
    </submittedName>
</protein>
<dbReference type="Proteomes" id="UP000756346">
    <property type="component" value="Unassembled WGS sequence"/>
</dbReference>
<comment type="caution">
    <text evidence="2">The sequence shown here is derived from an EMBL/GenBank/DDBJ whole genome shotgun (WGS) entry which is preliminary data.</text>
</comment>
<feature type="compositionally biased region" description="Basic and acidic residues" evidence="1">
    <location>
        <begin position="1"/>
        <end position="11"/>
    </location>
</feature>
<dbReference type="AlphaFoldDB" id="A0A9P8XR32"/>
<reference evidence="2" key="1">
    <citation type="journal article" date="2021" name="Nat. Commun.">
        <title>Genetic determinants of endophytism in the Arabidopsis root mycobiome.</title>
        <authorList>
            <person name="Mesny F."/>
            <person name="Miyauchi S."/>
            <person name="Thiergart T."/>
            <person name="Pickel B."/>
            <person name="Atanasova L."/>
            <person name="Karlsson M."/>
            <person name="Huettel B."/>
            <person name="Barry K.W."/>
            <person name="Haridas S."/>
            <person name="Chen C."/>
            <person name="Bauer D."/>
            <person name="Andreopoulos W."/>
            <person name="Pangilinan J."/>
            <person name="LaButti K."/>
            <person name="Riley R."/>
            <person name="Lipzen A."/>
            <person name="Clum A."/>
            <person name="Drula E."/>
            <person name="Henrissat B."/>
            <person name="Kohler A."/>
            <person name="Grigoriev I.V."/>
            <person name="Martin F.M."/>
            <person name="Hacquard S."/>
        </authorList>
    </citation>
    <scope>NUCLEOTIDE SEQUENCE</scope>
    <source>
        <strain evidence="2">MPI-CAGE-CH-0230</strain>
    </source>
</reference>
<feature type="region of interest" description="Disordered" evidence="1">
    <location>
        <begin position="1"/>
        <end position="43"/>
    </location>
</feature>
<dbReference type="RefSeq" id="XP_046004673.1">
    <property type="nucleotide sequence ID" value="XM_046155976.1"/>
</dbReference>
<evidence type="ECO:0000256" key="1">
    <source>
        <dbReference type="SAM" id="MobiDB-lite"/>
    </source>
</evidence>
<sequence>MSSSHTRDDSKHHKSKACYSARTARYRQNPSDSQNAASKEVTTSDSVAATTSLLHHLVVTEKHLSRLNFQGSTYTLSTVDHHTSPHEQGSATVNDSATTQASSLDDPLHYPYQAYNPDDDDSFLHDGTSSYGPFCTSFPCLDPTCYTHPTSTTTLQEYYITGTGAYFTDTHNDPDDVHDPQSNTFDPQIHIEAEDEQQYDAPARH</sequence>
<gene>
    <name evidence="2" type="ORF">B0I36DRAFT_340874</name>
</gene>
<dbReference type="EMBL" id="JAGTJQ010000015">
    <property type="protein sequence ID" value="KAH7012297.1"/>
    <property type="molecule type" value="Genomic_DNA"/>
</dbReference>
<evidence type="ECO:0000313" key="2">
    <source>
        <dbReference type="EMBL" id="KAH7012297.1"/>
    </source>
</evidence>
<feature type="region of interest" description="Disordered" evidence="1">
    <location>
        <begin position="78"/>
        <end position="106"/>
    </location>
</feature>
<evidence type="ECO:0000313" key="3">
    <source>
        <dbReference type="Proteomes" id="UP000756346"/>
    </source>
</evidence>
<dbReference type="GeneID" id="70185522"/>
<name>A0A9P8XR32_9PEZI</name>
<keyword evidence="3" id="KW-1185">Reference proteome</keyword>
<feature type="compositionally biased region" description="Polar residues" evidence="1">
    <location>
        <begin position="86"/>
        <end position="103"/>
    </location>
</feature>
<feature type="compositionally biased region" description="Polar residues" evidence="1">
    <location>
        <begin position="26"/>
        <end position="37"/>
    </location>
</feature>
<accession>A0A9P8XR32</accession>